<evidence type="ECO:0000256" key="1">
    <source>
        <dbReference type="SAM" id="Phobius"/>
    </source>
</evidence>
<accession>A0A0G1NAC8</accession>
<evidence type="ECO:0000313" key="2">
    <source>
        <dbReference type="EMBL" id="KKT90052.1"/>
    </source>
</evidence>
<reference evidence="2 3" key="1">
    <citation type="journal article" date="2015" name="Nature">
        <title>rRNA introns, odd ribosomes, and small enigmatic genomes across a large radiation of phyla.</title>
        <authorList>
            <person name="Brown C.T."/>
            <person name="Hug L.A."/>
            <person name="Thomas B.C."/>
            <person name="Sharon I."/>
            <person name="Castelle C.J."/>
            <person name="Singh A."/>
            <person name="Wilkins M.J."/>
            <person name="Williams K.H."/>
            <person name="Banfield J.F."/>
        </authorList>
    </citation>
    <scope>NUCLEOTIDE SEQUENCE [LARGE SCALE GENOMIC DNA]</scope>
</reference>
<comment type="caution">
    <text evidence="2">The sequence shown here is derived from an EMBL/GenBank/DDBJ whole genome shotgun (WGS) entry which is preliminary data.</text>
</comment>
<protein>
    <submittedName>
        <fullName evidence="2">Uncharacterized protein</fullName>
    </submittedName>
</protein>
<sequence length="100" mass="11806">MEHVDRRVVCNDKDGFVFVFLFHLSHKIIQPCTQIGEIFSVRRTFFELFGTRNVIMFILFIRLSVVLAHIEFAQSFIEINPWKSKYLAHNLCRLLCTSNV</sequence>
<keyword evidence="1" id="KW-1133">Transmembrane helix</keyword>
<dbReference type="Proteomes" id="UP000033966">
    <property type="component" value="Unassembled WGS sequence"/>
</dbReference>
<feature type="transmembrane region" description="Helical" evidence="1">
    <location>
        <begin position="54"/>
        <end position="77"/>
    </location>
</feature>
<dbReference type="AlphaFoldDB" id="A0A0G1NAC8"/>
<evidence type="ECO:0000313" key="3">
    <source>
        <dbReference type="Proteomes" id="UP000033966"/>
    </source>
</evidence>
<keyword evidence="1" id="KW-0472">Membrane</keyword>
<proteinExistence type="predicted"/>
<dbReference type="EMBL" id="LCKF01000045">
    <property type="protein sequence ID" value="KKT90052.1"/>
    <property type="molecule type" value="Genomic_DNA"/>
</dbReference>
<name>A0A0G1NAC8_9BACT</name>
<organism evidence="2 3">
    <name type="scientific">Candidatus Jorgensenbacteria bacterium GW2011_GWA2_45_13</name>
    <dbReference type="NCBI Taxonomy" id="1618662"/>
    <lineage>
        <taxon>Bacteria</taxon>
        <taxon>Candidatus Joergenseniibacteriota</taxon>
    </lineage>
</organism>
<keyword evidence="1" id="KW-0812">Transmembrane</keyword>
<gene>
    <name evidence="2" type="ORF">UW92_C0045G0007</name>
</gene>